<comment type="function">
    <text evidence="5">Responsible for synthesis of pseudouridine from uracil-55 in the psi GC loop of transfer RNAs.</text>
</comment>
<dbReference type="InterPro" id="IPR002501">
    <property type="entry name" value="PsdUridine_synth_N"/>
</dbReference>
<protein>
    <recommendedName>
        <fullName evidence="5">tRNA pseudouridine synthase B</fullName>
        <ecNumber evidence="5">5.4.99.25</ecNumber>
    </recommendedName>
    <alternativeName>
        <fullName evidence="5">tRNA pseudouridine(55) synthase</fullName>
        <shortName evidence="5">Psi55 synthase</shortName>
    </alternativeName>
    <alternativeName>
        <fullName evidence="5">tRNA pseudouridylate synthase</fullName>
    </alternativeName>
    <alternativeName>
        <fullName evidence="5">tRNA-uridine isomerase</fullName>
    </alternativeName>
</protein>
<dbReference type="InterPro" id="IPR014780">
    <property type="entry name" value="tRNA_psdUridine_synth_TruB"/>
</dbReference>
<dbReference type="CDD" id="cd02573">
    <property type="entry name" value="PseudoU_synth_EcTruB"/>
    <property type="match status" value="1"/>
</dbReference>
<evidence type="ECO:0000259" key="7">
    <source>
        <dbReference type="Pfam" id="PF09157"/>
    </source>
</evidence>
<evidence type="ECO:0000259" key="8">
    <source>
        <dbReference type="Pfam" id="PF16198"/>
    </source>
</evidence>
<evidence type="ECO:0000313" key="10">
    <source>
        <dbReference type="Proteomes" id="UP000789752"/>
    </source>
</evidence>
<feature type="domain" description="Pseudouridine synthase II N-terminal" evidence="6">
    <location>
        <begin position="36"/>
        <end position="183"/>
    </location>
</feature>
<name>A0ABN7QTD8_9BURK</name>
<evidence type="ECO:0000256" key="4">
    <source>
        <dbReference type="ARBA" id="ARBA00023235"/>
    </source>
</evidence>
<dbReference type="PANTHER" id="PTHR13767:SF2">
    <property type="entry name" value="PSEUDOURIDYLATE SYNTHASE TRUB1"/>
    <property type="match status" value="1"/>
</dbReference>
<dbReference type="EMBL" id="CAJQYY010000033">
    <property type="protein sequence ID" value="CAG4919806.1"/>
    <property type="molecule type" value="Genomic_DNA"/>
</dbReference>
<accession>A0ABN7QTD8</accession>
<dbReference type="EC" id="5.4.99.25" evidence="5"/>
<reference evidence="9 10" key="1">
    <citation type="submission" date="2021-04" db="EMBL/GenBank/DDBJ databases">
        <authorList>
            <person name="Vanwijnsberghe S."/>
        </authorList>
    </citation>
    <scope>NUCLEOTIDE SEQUENCE [LARGE SCALE GENOMIC DNA]</scope>
    <source>
        <strain evidence="9 10">LMG 32171</strain>
    </source>
</reference>
<evidence type="ECO:0000256" key="3">
    <source>
        <dbReference type="ARBA" id="ARBA00022694"/>
    </source>
</evidence>
<dbReference type="NCBIfam" id="TIGR00431">
    <property type="entry name" value="TruB"/>
    <property type="match status" value="1"/>
</dbReference>
<feature type="domain" description="tRNA pseudouridine synthase II TruB subfamily 1 C-terminal" evidence="7">
    <location>
        <begin position="245"/>
        <end position="306"/>
    </location>
</feature>
<evidence type="ECO:0000313" key="9">
    <source>
        <dbReference type="EMBL" id="CAG4919806.1"/>
    </source>
</evidence>
<keyword evidence="4 5" id="KW-0413">Isomerase</keyword>
<dbReference type="GO" id="GO:0160148">
    <property type="term" value="F:tRNA pseudouridine(55) synthase activity"/>
    <property type="evidence" value="ECO:0007669"/>
    <property type="project" value="UniProtKB-EC"/>
</dbReference>
<dbReference type="SUPFAM" id="SSF55120">
    <property type="entry name" value="Pseudouridine synthase"/>
    <property type="match status" value="1"/>
</dbReference>
<dbReference type="InterPro" id="IPR036974">
    <property type="entry name" value="PUA_sf"/>
</dbReference>
<dbReference type="SUPFAM" id="SSF88697">
    <property type="entry name" value="PUA domain-like"/>
    <property type="match status" value="1"/>
</dbReference>
<dbReference type="RefSeq" id="WP_228982732.1">
    <property type="nucleotide sequence ID" value="NZ_CAJQYY010000033.1"/>
</dbReference>
<comment type="similarity">
    <text evidence="2 5">Belongs to the pseudouridine synthase TruB family. Type 1 subfamily.</text>
</comment>
<dbReference type="Pfam" id="PF16198">
    <property type="entry name" value="TruB_C_2"/>
    <property type="match status" value="1"/>
</dbReference>
<dbReference type="InterPro" id="IPR032819">
    <property type="entry name" value="TruB_C"/>
</dbReference>
<gene>
    <name evidence="5 9" type="primary">truB</name>
    <name evidence="9" type="ORF">R54767_04647</name>
</gene>
<keyword evidence="10" id="KW-1185">Reference proteome</keyword>
<dbReference type="Proteomes" id="UP000789752">
    <property type="component" value="Unassembled WGS sequence"/>
</dbReference>
<dbReference type="Gene3D" id="2.30.130.10">
    <property type="entry name" value="PUA domain"/>
    <property type="match status" value="1"/>
</dbReference>
<dbReference type="HAMAP" id="MF_01080">
    <property type="entry name" value="TruB_bact"/>
    <property type="match status" value="1"/>
</dbReference>
<dbReference type="Pfam" id="PF01509">
    <property type="entry name" value="TruB_N"/>
    <property type="match status" value="1"/>
</dbReference>
<dbReference type="InterPro" id="IPR015240">
    <property type="entry name" value="tRNA_sdUridine_synth_fam1_C"/>
</dbReference>
<evidence type="ECO:0000256" key="5">
    <source>
        <dbReference type="HAMAP-Rule" id="MF_01080"/>
    </source>
</evidence>
<feature type="domain" description="tRNA pseudouridylate synthase B C-terminal" evidence="8">
    <location>
        <begin position="184"/>
        <end position="241"/>
    </location>
</feature>
<dbReference type="InterPro" id="IPR015947">
    <property type="entry name" value="PUA-like_sf"/>
</dbReference>
<dbReference type="Gene3D" id="3.30.2350.10">
    <property type="entry name" value="Pseudouridine synthase"/>
    <property type="match status" value="1"/>
</dbReference>
<sequence>MTAPQRPRIARRALDGVLLLDKPIGLSSNDALIRAKRLYLAKKAGHTGTLDPLASGLLPLCFGEATKFSQDLLEADKTYEATMRLGVRTTTGDAEGEAAETREVLCDEAAVLDAMVRFRGDIVQIPPMYSALKRDGKPLYEYARAGQVVEREGRQVTIHVLELIACALPDVTFRVTCSKGTYVRTLAEDIGEALGCGAHLVALRRTGVGVLTLEHAVTLDALSDAAESERDAWLQPVDALLSTFPEVQLDAEATRRFLHGQRLRLDELAISEDVLKQSPRMRVYGEGRLLGVAKAADGVLAPERLVVTAAN</sequence>
<proteinExistence type="inferred from homology"/>
<evidence type="ECO:0000256" key="2">
    <source>
        <dbReference type="ARBA" id="ARBA00005642"/>
    </source>
</evidence>
<dbReference type="PANTHER" id="PTHR13767">
    <property type="entry name" value="TRNA-PSEUDOURIDINE SYNTHASE"/>
    <property type="match status" value="1"/>
</dbReference>
<dbReference type="Pfam" id="PF09157">
    <property type="entry name" value="TruB-C_2"/>
    <property type="match status" value="1"/>
</dbReference>
<dbReference type="InterPro" id="IPR020103">
    <property type="entry name" value="PsdUridine_synth_cat_dom_sf"/>
</dbReference>
<feature type="active site" description="Nucleophile" evidence="5">
    <location>
        <position position="51"/>
    </location>
</feature>
<evidence type="ECO:0000259" key="6">
    <source>
        <dbReference type="Pfam" id="PF01509"/>
    </source>
</evidence>
<comment type="catalytic activity">
    <reaction evidence="1 5">
        <text>uridine(55) in tRNA = pseudouridine(55) in tRNA</text>
        <dbReference type="Rhea" id="RHEA:42532"/>
        <dbReference type="Rhea" id="RHEA-COMP:10101"/>
        <dbReference type="Rhea" id="RHEA-COMP:10102"/>
        <dbReference type="ChEBI" id="CHEBI:65314"/>
        <dbReference type="ChEBI" id="CHEBI:65315"/>
        <dbReference type="EC" id="5.4.99.25"/>
    </reaction>
</comment>
<organism evidence="9 10">
    <name type="scientific">Paraburkholderia gardini</name>
    <dbReference type="NCBI Taxonomy" id="2823469"/>
    <lineage>
        <taxon>Bacteria</taxon>
        <taxon>Pseudomonadati</taxon>
        <taxon>Pseudomonadota</taxon>
        <taxon>Betaproteobacteria</taxon>
        <taxon>Burkholderiales</taxon>
        <taxon>Burkholderiaceae</taxon>
        <taxon>Paraburkholderia</taxon>
    </lineage>
</organism>
<keyword evidence="3 5" id="KW-0819">tRNA processing</keyword>
<comment type="caution">
    <text evidence="9">The sequence shown here is derived from an EMBL/GenBank/DDBJ whole genome shotgun (WGS) entry which is preliminary data.</text>
</comment>
<dbReference type="CDD" id="cd21152">
    <property type="entry name" value="PUA_TruB_bacterial"/>
    <property type="match status" value="1"/>
</dbReference>
<evidence type="ECO:0000256" key="1">
    <source>
        <dbReference type="ARBA" id="ARBA00000385"/>
    </source>
</evidence>